<feature type="compositionally biased region" description="Polar residues" evidence="1">
    <location>
        <begin position="117"/>
        <end position="147"/>
    </location>
</feature>
<feature type="compositionally biased region" description="Polar residues" evidence="1">
    <location>
        <begin position="166"/>
        <end position="177"/>
    </location>
</feature>
<protein>
    <submittedName>
        <fullName evidence="2">Uncharacterized protein</fullName>
    </submittedName>
</protein>
<feature type="region of interest" description="Disordered" evidence="1">
    <location>
        <begin position="111"/>
        <end position="216"/>
    </location>
</feature>
<dbReference type="AlphaFoldDB" id="A0AAE0JVN9"/>
<gene>
    <name evidence="2" type="ORF">B0T24DRAFT_598239</name>
</gene>
<organism evidence="2 3">
    <name type="scientific">Lasiosphaeria ovina</name>
    <dbReference type="NCBI Taxonomy" id="92902"/>
    <lineage>
        <taxon>Eukaryota</taxon>
        <taxon>Fungi</taxon>
        <taxon>Dikarya</taxon>
        <taxon>Ascomycota</taxon>
        <taxon>Pezizomycotina</taxon>
        <taxon>Sordariomycetes</taxon>
        <taxon>Sordariomycetidae</taxon>
        <taxon>Sordariales</taxon>
        <taxon>Lasiosphaeriaceae</taxon>
        <taxon>Lasiosphaeria</taxon>
    </lineage>
</organism>
<feature type="compositionally biased region" description="Basic and acidic residues" evidence="1">
    <location>
        <begin position="75"/>
        <end position="85"/>
    </location>
</feature>
<keyword evidence="3" id="KW-1185">Reference proteome</keyword>
<evidence type="ECO:0000256" key="1">
    <source>
        <dbReference type="SAM" id="MobiDB-lite"/>
    </source>
</evidence>
<proteinExistence type="predicted"/>
<dbReference type="Gene3D" id="3.40.50.300">
    <property type="entry name" value="P-loop containing nucleotide triphosphate hydrolases"/>
    <property type="match status" value="1"/>
</dbReference>
<evidence type="ECO:0000313" key="2">
    <source>
        <dbReference type="EMBL" id="KAK3364912.1"/>
    </source>
</evidence>
<comment type="caution">
    <text evidence="2">The sequence shown here is derived from an EMBL/GenBank/DDBJ whole genome shotgun (WGS) entry which is preliminary data.</text>
</comment>
<reference evidence="2" key="2">
    <citation type="submission" date="2023-06" db="EMBL/GenBank/DDBJ databases">
        <authorList>
            <consortium name="Lawrence Berkeley National Laboratory"/>
            <person name="Haridas S."/>
            <person name="Hensen N."/>
            <person name="Bonometti L."/>
            <person name="Westerberg I."/>
            <person name="Brannstrom I.O."/>
            <person name="Guillou S."/>
            <person name="Cros-Aarteil S."/>
            <person name="Calhoun S."/>
            <person name="Kuo A."/>
            <person name="Mondo S."/>
            <person name="Pangilinan J."/>
            <person name="Riley R."/>
            <person name="Labutti K."/>
            <person name="Andreopoulos B."/>
            <person name="Lipzen A."/>
            <person name="Chen C."/>
            <person name="Yanf M."/>
            <person name="Daum C."/>
            <person name="Ng V."/>
            <person name="Clum A."/>
            <person name="Steindorff A."/>
            <person name="Ohm R."/>
            <person name="Martin F."/>
            <person name="Silar P."/>
            <person name="Natvig D."/>
            <person name="Lalanne C."/>
            <person name="Gautier V."/>
            <person name="Ament-Velasquez S.L."/>
            <person name="Kruys A."/>
            <person name="Hutchinson M.I."/>
            <person name="Powell A.J."/>
            <person name="Barry K."/>
            <person name="Miller A.N."/>
            <person name="Grigoriev I.V."/>
            <person name="Debuchy R."/>
            <person name="Gladieux P."/>
            <person name="Thoren M.H."/>
            <person name="Johannesson H."/>
        </authorList>
    </citation>
    <scope>NUCLEOTIDE SEQUENCE</scope>
    <source>
        <strain evidence="2">CBS 958.72</strain>
    </source>
</reference>
<feature type="region of interest" description="Disordered" evidence="1">
    <location>
        <begin position="75"/>
        <end position="98"/>
    </location>
</feature>
<accession>A0AAE0JVN9</accession>
<dbReference type="EMBL" id="JAULSN010000009">
    <property type="protein sequence ID" value="KAK3364912.1"/>
    <property type="molecule type" value="Genomic_DNA"/>
</dbReference>
<name>A0AAE0JVN9_9PEZI</name>
<dbReference type="Proteomes" id="UP001287356">
    <property type="component" value="Unassembled WGS sequence"/>
</dbReference>
<feature type="compositionally biased region" description="Acidic residues" evidence="1">
    <location>
        <begin position="86"/>
        <end position="98"/>
    </location>
</feature>
<dbReference type="InterPro" id="IPR027417">
    <property type="entry name" value="P-loop_NTPase"/>
</dbReference>
<sequence>MADWWVNFSGLRLYNAARTMDRHKKRVLTTCDDLPFGIKVVHGSPGCGKSMLAIFIGAVLRLDKDDYDWIEDRRAKEKESRRQKDNEEEQDTQFDNVDEQPFTTADHETVQHPATADTAQPHTTANQDTVQPYTTADTVQPSTTANPDTVHPPTTADPVQIPDATDLNTVQPSSAAASHTDPAEPQTTWENNADDTGFATSSQENEPPLITTHQKERVPNLKKRVCVYVAEQNQQGHELAEEIISFHVNIGLTPRHLMEKDVNSAAKVVYQENINPLGEAFDPAKKLVAEETDIWIATMPGLACLMRDLDDLIQPTAVFVEGLGRFKEIDVLSAITSCPGALLRYMSGDHKQNKPVVMTISTHRHKERKGAYLNPLAPQMQTYLMTRTSYNGFPMSQTLFNWRARGLTVDYPSAAFYDGRMIMARDVSTQADTKKEFPGHTGFIIVNGKNLENDKGCSKENLPHRRIVLDMIQRMHREPVT</sequence>
<evidence type="ECO:0000313" key="3">
    <source>
        <dbReference type="Proteomes" id="UP001287356"/>
    </source>
</evidence>
<reference evidence="2" key="1">
    <citation type="journal article" date="2023" name="Mol. Phylogenet. Evol.">
        <title>Genome-scale phylogeny and comparative genomics of the fungal order Sordariales.</title>
        <authorList>
            <person name="Hensen N."/>
            <person name="Bonometti L."/>
            <person name="Westerberg I."/>
            <person name="Brannstrom I.O."/>
            <person name="Guillou S."/>
            <person name="Cros-Aarteil S."/>
            <person name="Calhoun S."/>
            <person name="Haridas S."/>
            <person name="Kuo A."/>
            <person name="Mondo S."/>
            <person name="Pangilinan J."/>
            <person name="Riley R."/>
            <person name="LaButti K."/>
            <person name="Andreopoulos B."/>
            <person name="Lipzen A."/>
            <person name="Chen C."/>
            <person name="Yan M."/>
            <person name="Daum C."/>
            <person name="Ng V."/>
            <person name="Clum A."/>
            <person name="Steindorff A."/>
            <person name="Ohm R.A."/>
            <person name="Martin F."/>
            <person name="Silar P."/>
            <person name="Natvig D.O."/>
            <person name="Lalanne C."/>
            <person name="Gautier V."/>
            <person name="Ament-Velasquez S.L."/>
            <person name="Kruys A."/>
            <person name="Hutchinson M.I."/>
            <person name="Powell A.J."/>
            <person name="Barry K."/>
            <person name="Miller A.N."/>
            <person name="Grigoriev I.V."/>
            <person name="Debuchy R."/>
            <person name="Gladieux P."/>
            <person name="Hiltunen Thoren M."/>
            <person name="Johannesson H."/>
        </authorList>
    </citation>
    <scope>NUCLEOTIDE SEQUENCE</scope>
    <source>
        <strain evidence="2">CBS 958.72</strain>
    </source>
</reference>